<accession>A0A9P6NPW4</accession>
<sequence length="66" mass="7894">MVNRKNAQVWPYRCRKLLTKFSLGPQYRPKVGFEAVTLCRRLPFSRLVYPPIYYIWPCRRAFALSA</sequence>
<protein>
    <submittedName>
        <fullName evidence="1">Uncharacterized protein</fullName>
    </submittedName>
</protein>
<proteinExistence type="predicted"/>
<evidence type="ECO:0000313" key="2">
    <source>
        <dbReference type="Proteomes" id="UP000886653"/>
    </source>
</evidence>
<evidence type="ECO:0000313" key="1">
    <source>
        <dbReference type="EMBL" id="KAG0148127.1"/>
    </source>
</evidence>
<comment type="caution">
    <text evidence="1">The sequence shown here is derived from an EMBL/GenBank/DDBJ whole genome shotgun (WGS) entry which is preliminary data.</text>
</comment>
<dbReference type="AlphaFoldDB" id="A0A9P6NPW4"/>
<dbReference type="Proteomes" id="UP000886653">
    <property type="component" value="Unassembled WGS sequence"/>
</dbReference>
<keyword evidence="2" id="KW-1185">Reference proteome</keyword>
<gene>
    <name evidence="1" type="ORF">CROQUDRAFT_430198</name>
</gene>
<dbReference type="EMBL" id="MU167240">
    <property type="protein sequence ID" value="KAG0148127.1"/>
    <property type="molecule type" value="Genomic_DNA"/>
</dbReference>
<reference evidence="1" key="1">
    <citation type="submission" date="2013-11" db="EMBL/GenBank/DDBJ databases">
        <title>Genome sequence of the fusiform rust pathogen reveals effectors for host alternation and coevolution with pine.</title>
        <authorList>
            <consortium name="DOE Joint Genome Institute"/>
            <person name="Smith K."/>
            <person name="Pendleton A."/>
            <person name="Kubisiak T."/>
            <person name="Anderson C."/>
            <person name="Salamov A."/>
            <person name="Aerts A."/>
            <person name="Riley R."/>
            <person name="Clum A."/>
            <person name="Lindquist E."/>
            <person name="Ence D."/>
            <person name="Campbell M."/>
            <person name="Kronenberg Z."/>
            <person name="Feau N."/>
            <person name="Dhillon B."/>
            <person name="Hamelin R."/>
            <person name="Burleigh J."/>
            <person name="Smith J."/>
            <person name="Yandell M."/>
            <person name="Nelson C."/>
            <person name="Grigoriev I."/>
            <person name="Davis J."/>
        </authorList>
    </citation>
    <scope>NUCLEOTIDE SEQUENCE</scope>
    <source>
        <strain evidence="1">G11</strain>
    </source>
</reference>
<name>A0A9P6NPW4_9BASI</name>
<organism evidence="1 2">
    <name type="scientific">Cronartium quercuum f. sp. fusiforme G11</name>
    <dbReference type="NCBI Taxonomy" id="708437"/>
    <lineage>
        <taxon>Eukaryota</taxon>
        <taxon>Fungi</taxon>
        <taxon>Dikarya</taxon>
        <taxon>Basidiomycota</taxon>
        <taxon>Pucciniomycotina</taxon>
        <taxon>Pucciniomycetes</taxon>
        <taxon>Pucciniales</taxon>
        <taxon>Coleosporiaceae</taxon>
        <taxon>Cronartium</taxon>
    </lineage>
</organism>